<dbReference type="Proteomes" id="UP001519325">
    <property type="component" value="Unassembled WGS sequence"/>
</dbReference>
<comment type="caution">
    <text evidence="1">The sequence shown here is derived from an EMBL/GenBank/DDBJ whole genome shotgun (WGS) entry which is preliminary data.</text>
</comment>
<keyword evidence="2" id="KW-1185">Reference proteome</keyword>
<evidence type="ECO:0008006" key="3">
    <source>
        <dbReference type="Google" id="ProtNLM"/>
    </source>
</evidence>
<dbReference type="EMBL" id="JAGGMR010000001">
    <property type="protein sequence ID" value="MBP2189913.1"/>
    <property type="molecule type" value="Genomic_DNA"/>
</dbReference>
<evidence type="ECO:0000313" key="1">
    <source>
        <dbReference type="EMBL" id="MBP2189913.1"/>
    </source>
</evidence>
<name>A0ABS4QEC1_9NOCA</name>
<reference evidence="1 2" key="1">
    <citation type="submission" date="2021-03" db="EMBL/GenBank/DDBJ databases">
        <title>Sequencing the genomes of 1000 actinobacteria strains.</title>
        <authorList>
            <person name="Klenk H.-P."/>
        </authorList>
    </citation>
    <scope>NUCLEOTIDE SEQUENCE [LARGE SCALE GENOMIC DNA]</scope>
    <source>
        <strain evidence="1 2">DSM 45516</strain>
    </source>
</reference>
<dbReference type="RefSeq" id="WP_245365954.1">
    <property type="nucleotide sequence ID" value="NZ_JAGGMR010000001.1"/>
</dbReference>
<evidence type="ECO:0000313" key="2">
    <source>
        <dbReference type="Proteomes" id="UP001519325"/>
    </source>
</evidence>
<protein>
    <recommendedName>
        <fullName evidence="3">DUF4131 domain-containing protein</fullName>
    </recommendedName>
</protein>
<organism evidence="1 2">
    <name type="scientific">Nocardia goodfellowii</name>
    <dbReference type="NCBI Taxonomy" id="882446"/>
    <lineage>
        <taxon>Bacteria</taxon>
        <taxon>Bacillati</taxon>
        <taxon>Actinomycetota</taxon>
        <taxon>Actinomycetes</taxon>
        <taxon>Mycobacteriales</taxon>
        <taxon>Nocardiaceae</taxon>
        <taxon>Nocardia</taxon>
    </lineage>
</organism>
<gene>
    <name evidence="1" type="ORF">BJ987_002814</name>
</gene>
<sequence>MLQFVFLVVMVVALAALVVPLLRGRGAARIAQPENGSVYVTGISPRPLEGTEEFVTITGNLSGPSVSETVVYGRWVWDVNQWPTVGEFIPVVYPAGKPDRWQPVHPGARSLWG</sequence>
<proteinExistence type="predicted"/>
<accession>A0ABS4QEC1</accession>